<feature type="compositionally biased region" description="Basic and acidic residues" evidence="8">
    <location>
        <begin position="476"/>
        <end position="487"/>
    </location>
</feature>
<comment type="caution">
    <text evidence="11">The sequence shown here is derived from an EMBL/GenBank/DDBJ whole genome shotgun (WGS) entry which is preliminary data.</text>
</comment>
<dbReference type="Pfam" id="PF01490">
    <property type="entry name" value="Aa_trans"/>
    <property type="match status" value="1"/>
</dbReference>
<feature type="region of interest" description="Disordered" evidence="8">
    <location>
        <begin position="436"/>
        <end position="669"/>
    </location>
</feature>
<feature type="transmembrane region" description="Helical" evidence="9">
    <location>
        <begin position="9"/>
        <end position="29"/>
    </location>
</feature>
<evidence type="ECO:0000256" key="9">
    <source>
        <dbReference type="SAM" id="Phobius"/>
    </source>
</evidence>
<keyword evidence="7 9" id="KW-0472">Membrane</keyword>
<gene>
    <name evidence="11" type="ORF">HJG63_017876</name>
</gene>
<dbReference type="AlphaFoldDB" id="A0A7J8GGS1"/>
<evidence type="ECO:0000256" key="5">
    <source>
        <dbReference type="ARBA" id="ARBA00022970"/>
    </source>
</evidence>
<feature type="transmembrane region" description="Helical" evidence="9">
    <location>
        <begin position="35"/>
        <end position="58"/>
    </location>
</feature>
<feature type="compositionally biased region" description="Basic and acidic residues" evidence="8">
    <location>
        <begin position="446"/>
        <end position="465"/>
    </location>
</feature>
<name>A0A7J8GGS1_ROUAE</name>
<evidence type="ECO:0000256" key="1">
    <source>
        <dbReference type="ARBA" id="ARBA00004141"/>
    </source>
</evidence>
<feature type="transmembrane region" description="Helical" evidence="9">
    <location>
        <begin position="345"/>
        <end position="366"/>
    </location>
</feature>
<dbReference type="GO" id="GO:0015179">
    <property type="term" value="F:L-amino acid transmembrane transporter activity"/>
    <property type="evidence" value="ECO:0007669"/>
    <property type="project" value="TreeGrafter"/>
</dbReference>
<evidence type="ECO:0000256" key="2">
    <source>
        <dbReference type="ARBA" id="ARBA00008066"/>
    </source>
</evidence>
<evidence type="ECO:0000256" key="7">
    <source>
        <dbReference type="ARBA" id="ARBA00023136"/>
    </source>
</evidence>
<feature type="region of interest" description="Disordered" evidence="8">
    <location>
        <begin position="723"/>
        <end position="1027"/>
    </location>
</feature>
<organism evidence="11 12">
    <name type="scientific">Rousettus aegyptiacus</name>
    <name type="common">Egyptian fruit bat</name>
    <name type="synonym">Pteropus aegyptiacus</name>
    <dbReference type="NCBI Taxonomy" id="9407"/>
    <lineage>
        <taxon>Eukaryota</taxon>
        <taxon>Metazoa</taxon>
        <taxon>Chordata</taxon>
        <taxon>Craniata</taxon>
        <taxon>Vertebrata</taxon>
        <taxon>Euteleostomi</taxon>
        <taxon>Mammalia</taxon>
        <taxon>Eutheria</taxon>
        <taxon>Laurasiatheria</taxon>
        <taxon>Chiroptera</taxon>
        <taxon>Yinpterochiroptera</taxon>
        <taxon>Pteropodoidea</taxon>
        <taxon>Pteropodidae</taxon>
        <taxon>Rousettinae</taxon>
        <taxon>Rousettus</taxon>
    </lineage>
</organism>
<feature type="compositionally biased region" description="Basic and acidic residues" evidence="8">
    <location>
        <begin position="945"/>
        <end position="978"/>
    </location>
</feature>
<keyword evidence="6 9" id="KW-1133">Transmembrane helix</keyword>
<dbReference type="GO" id="GO:0016020">
    <property type="term" value="C:membrane"/>
    <property type="evidence" value="ECO:0007669"/>
    <property type="project" value="UniProtKB-SubCell"/>
</dbReference>
<feature type="compositionally biased region" description="Basic and acidic residues" evidence="8">
    <location>
        <begin position="500"/>
        <end position="515"/>
    </location>
</feature>
<feature type="compositionally biased region" description="Basic and acidic residues" evidence="8">
    <location>
        <begin position="820"/>
        <end position="840"/>
    </location>
</feature>
<protein>
    <submittedName>
        <fullName evidence="11">Solute carrier family 38 member 10</fullName>
    </submittedName>
</protein>
<feature type="transmembrane region" description="Helical" evidence="9">
    <location>
        <begin position="154"/>
        <end position="173"/>
    </location>
</feature>
<evidence type="ECO:0000313" key="11">
    <source>
        <dbReference type="EMBL" id="KAF6458875.1"/>
    </source>
</evidence>
<sequence>MTAAAASNWGLIMNVVNSIVGVSVLTMPFCFKQCGIVLGALLLVFCSWMTHQSCMFLVKSASLSKRRTYAGLALLAYGRVGKVLVETSMIGLMMGTCVAFYVVIGDLGSNFFARLCGIPVIGTFRVFLLFMVSLCIVLPLSLQRNVMASIQSFSAMALIFYTMFMLVILLSSLKHGLFGGQWLRHVSYVRWEGVFRCIPIFGMSFACQSQVLPTYDSLDEPSVKTMSSIFASSLNVVTTFYVMVGFFGYVSFTEAIAGNVLMHFPSNLVTQIVRAGFMMSVAVGFPMMILPCRQALNTLLFEQQQKDGTFASGGYMPPLRFKVLTLSVVFGTMVGGIMIPNVETILGLTGATMGSLICFICPALIYRKVHKNTLSSQVVLWVGLGILLVSTHSTLSVSEETPVNLGLGKEAPGGQLRAADGEMKVEVARLPGTRLSGQKAGAAVAEDGRDKPKLPPEKDEMERAQIKGPENMPQRGDAEEKQEEVQLDRPAPGVAVPVGEAHRHEPPIPHDKVVVDEGQDQEGPEEDVRSSKHVAEKALGDKGQMVPPLPDSKRERPGQDQALEAAGAFPQDPQKVPEGNGQPAVEPVKELGDWGQHPGPQPELPEGQESLGAGAGERAAGVPGLAARAVGEPAESEPGGKSAPGAGQPAELRGQRDSEGPGGDQAGSRLEAEIKKIVAEAGRAEMLDHAVLLQVIKEQQVQQKRLLDQQEKLLAVIEEQHKEIRQQRQDGEDVDAQPEPGVVASKSKEQEARDGGPAQHPLQPLEPELSAPGRPPSLPPGHDQPVLEEAEAAAGRAPPGPPGGGGGGGVGMEPRAAQAKPKEEGQGTEPKEAGVQERAPEPGLARAPGGPEKPDAGDSARQSQDNFGGGSHERKKLRKEVAAAGAAVQEAGALEGGAERPQQVGRDQEPAGLASRLGAAAPQAQAALHHPGHPAVSVGGQGGHPEARKEAVGGDHLGGDHKPAPREDAPVAEPEQRPNPELGPKQSIPGAQKLDLAKPNRDLKVQAGSDLRRRRRDVAPHADGRLASNDGVIISFNPLPDVQVNDLRSALDTQLRQAAGGALHVVHSRQIKQLPGAPEEA</sequence>
<proteinExistence type="inferred from homology"/>
<dbReference type="InterPro" id="IPR013057">
    <property type="entry name" value="AA_transpt_TM"/>
</dbReference>
<evidence type="ECO:0000256" key="4">
    <source>
        <dbReference type="ARBA" id="ARBA00022692"/>
    </source>
</evidence>
<keyword evidence="4 9" id="KW-0812">Transmembrane</keyword>
<feature type="transmembrane region" description="Helical" evidence="9">
    <location>
        <begin position="272"/>
        <end position="290"/>
    </location>
</feature>
<evidence type="ECO:0000313" key="12">
    <source>
        <dbReference type="Proteomes" id="UP000593571"/>
    </source>
</evidence>
<feature type="compositionally biased region" description="Basic and acidic residues" evidence="8">
    <location>
        <begin position="526"/>
        <end position="540"/>
    </location>
</feature>
<feature type="compositionally biased region" description="Low complexity" evidence="8">
    <location>
        <begin position="882"/>
        <end position="893"/>
    </location>
</feature>
<keyword evidence="12" id="KW-1185">Reference proteome</keyword>
<reference evidence="11 12" key="1">
    <citation type="journal article" date="2020" name="Nature">
        <title>Six reference-quality genomes reveal evolution of bat adaptations.</title>
        <authorList>
            <person name="Jebb D."/>
            <person name="Huang Z."/>
            <person name="Pippel M."/>
            <person name="Hughes G.M."/>
            <person name="Lavrichenko K."/>
            <person name="Devanna P."/>
            <person name="Winkler S."/>
            <person name="Jermiin L.S."/>
            <person name="Skirmuntt E.C."/>
            <person name="Katzourakis A."/>
            <person name="Burkitt-Gray L."/>
            <person name="Ray D.A."/>
            <person name="Sullivan K.A.M."/>
            <person name="Roscito J.G."/>
            <person name="Kirilenko B.M."/>
            <person name="Davalos L.M."/>
            <person name="Corthals A.P."/>
            <person name="Power M.L."/>
            <person name="Jones G."/>
            <person name="Ransome R.D."/>
            <person name="Dechmann D.K.N."/>
            <person name="Locatelli A.G."/>
            <person name="Puechmaille S.J."/>
            <person name="Fedrigo O."/>
            <person name="Jarvis E.D."/>
            <person name="Hiller M."/>
            <person name="Vernes S.C."/>
            <person name="Myers E.W."/>
            <person name="Teeling E.C."/>
        </authorList>
    </citation>
    <scope>NUCLEOTIDE SEQUENCE [LARGE SCALE GENOMIC DNA]</scope>
    <source>
        <strain evidence="11">MRouAeg1</strain>
        <tissue evidence="11">Muscle</tissue>
    </source>
</reference>
<dbReference type="PANTHER" id="PTHR22950">
    <property type="entry name" value="AMINO ACID TRANSPORTER"/>
    <property type="match status" value="1"/>
</dbReference>
<keyword evidence="5" id="KW-0029">Amino-acid transport</keyword>
<dbReference type="Proteomes" id="UP000593571">
    <property type="component" value="Unassembled WGS sequence"/>
</dbReference>
<accession>A0A7J8GGS1</accession>
<feature type="domain" description="Amino acid transporter transmembrane" evidence="10">
    <location>
        <begin position="6"/>
        <end position="381"/>
    </location>
</feature>
<dbReference type="PANTHER" id="PTHR22950:SF646">
    <property type="entry name" value="SODIUM-COUPLED NEUTRAL AMINO ACID TRANSPORTER 10-RELATED"/>
    <property type="match status" value="1"/>
</dbReference>
<feature type="transmembrane region" description="Helical" evidence="9">
    <location>
        <begin position="83"/>
        <end position="104"/>
    </location>
</feature>
<evidence type="ECO:0000256" key="6">
    <source>
        <dbReference type="ARBA" id="ARBA00022989"/>
    </source>
</evidence>
<evidence type="ECO:0000256" key="8">
    <source>
        <dbReference type="SAM" id="MobiDB-lite"/>
    </source>
</evidence>
<feature type="compositionally biased region" description="Basic and acidic residues" evidence="8">
    <location>
        <begin position="995"/>
        <end position="1004"/>
    </location>
</feature>
<evidence type="ECO:0000256" key="3">
    <source>
        <dbReference type="ARBA" id="ARBA00022448"/>
    </source>
</evidence>
<feature type="compositionally biased region" description="Low complexity" evidence="8">
    <location>
        <begin position="917"/>
        <end position="935"/>
    </location>
</feature>
<keyword evidence="3" id="KW-0813">Transport</keyword>
<feature type="transmembrane region" description="Helical" evidence="9">
    <location>
        <begin position="233"/>
        <end position="252"/>
    </location>
</feature>
<dbReference type="EMBL" id="JACASE010000006">
    <property type="protein sequence ID" value="KAF6458875.1"/>
    <property type="molecule type" value="Genomic_DNA"/>
</dbReference>
<comment type="subcellular location">
    <subcellularLocation>
        <location evidence="1">Membrane</location>
        <topology evidence="1">Multi-pass membrane protein</topology>
    </subcellularLocation>
</comment>
<evidence type="ECO:0000259" key="10">
    <source>
        <dbReference type="Pfam" id="PF01490"/>
    </source>
</evidence>
<feature type="transmembrane region" description="Helical" evidence="9">
    <location>
        <begin position="378"/>
        <end position="395"/>
    </location>
</feature>
<feature type="transmembrane region" description="Helical" evidence="9">
    <location>
        <begin position="124"/>
        <end position="142"/>
    </location>
</feature>
<comment type="similarity">
    <text evidence="2">Belongs to the amino acid/polyamine transporter 2 family.</text>
</comment>